<gene>
    <name evidence="2" type="ORF">GCWU000325_00832</name>
</gene>
<keyword evidence="1" id="KW-0732">Signal</keyword>
<feature type="chain" id="PRO_5002997095" evidence="1">
    <location>
        <begin position="26"/>
        <end position="54"/>
    </location>
</feature>
<keyword evidence="3" id="KW-1185">Reference proteome</keyword>
<feature type="signal peptide" evidence="1">
    <location>
        <begin position="1"/>
        <end position="25"/>
    </location>
</feature>
<protein>
    <submittedName>
        <fullName evidence="2">Uncharacterized protein</fullName>
    </submittedName>
</protein>
<reference evidence="2" key="1">
    <citation type="submission" date="2009-09" db="EMBL/GenBank/DDBJ databases">
        <authorList>
            <person name="Weinstock G."/>
            <person name="Sodergren E."/>
            <person name="Clifton S."/>
            <person name="Fulton L."/>
            <person name="Fulton B."/>
            <person name="Courtney L."/>
            <person name="Fronick C."/>
            <person name="Harrison M."/>
            <person name="Strong C."/>
            <person name="Farmer C."/>
            <person name="Delahaunty K."/>
            <person name="Markovic C."/>
            <person name="Hall O."/>
            <person name="Minx P."/>
            <person name="Tomlinson C."/>
            <person name="Mitreva M."/>
            <person name="Nelson J."/>
            <person name="Hou S."/>
            <person name="Wollam A."/>
            <person name="Pepin K.H."/>
            <person name="Johnson M."/>
            <person name="Bhonagiri V."/>
            <person name="Nash W.E."/>
            <person name="Warren W."/>
            <person name="Chinwalla A."/>
            <person name="Mardis E.R."/>
            <person name="Wilson R.K."/>
        </authorList>
    </citation>
    <scope>NUCLEOTIDE SEQUENCE [LARGE SCALE GENOMIC DNA]</scope>
    <source>
        <strain evidence="2">ATCC 51259</strain>
    </source>
</reference>
<name>C9LF50_9BACT</name>
<accession>C9LF50</accession>
<proteinExistence type="predicted"/>
<evidence type="ECO:0000256" key="1">
    <source>
        <dbReference type="SAM" id="SignalP"/>
    </source>
</evidence>
<dbReference type="STRING" id="626522.GCWU000325_00832"/>
<comment type="caution">
    <text evidence="2">The sequence shown here is derived from an EMBL/GenBank/DDBJ whole genome shotgun (WGS) entry which is preliminary data.</text>
</comment>
<organism evidence="2 3">
    <name type="scientific">Alloprevotella tannerae ATCC 51259</name>
    <dbReference type="NCBI Taxonomy" id="626522"/>
    <lineage>
        <taxon>Bacteria</taxon>
        <taxon>Pseudomonadati</taxon>
        <taxon>Bacteroidota</taxon>
        <taxon>Bacteroidia</taxon>
        <taxon>Bacteroidales</taxon>
        <taxon>Prevotellaceae</taxon>
        <taxon>Alloprevotella</taxon>
    </lineage>
</organism>
<dbReference type="EMBL" id="ACIJ02000016">
    <property type="protein sequence ID" value="EEX72369.1"/>
    <property type="molecule type" value="Genomic_DNA"/>
</dbReference>
<evidence type="ECO:0000313" key="3">
    <source>
        <dbReference type="Proteomes" id="UP000003460"/>
    </source>
</evidence>
<dbReference type="Proteomes" id="UP000003460">
    <property type="component" value="Unassembled WGS sequence"/>
</dbReference>
<sequence>MKFFRKGMRGALGWSMVVGAVSAHAARPFGDAEVWVFAPFVFDNKAFGLAKKCA</sequence>
<dbReference type="AlphaFoldDB" id="C9LF50"/>
<evidence type="ECO:0000313" key="2">
    <source>
        <dbReference type="EMBL" id="EEX72369.1"/>
    </source>
</evidence>
<dbReference type="HOGENOM" id="CLU_3046673_0_0_10"/>